<evidence type="ECO:0000259" key="4">
    <source>
        <dbReference type="SMART" id="SM01350"/>
    </source>
</evidence>
<dbReference type="SMART" id="SM01350">
    <property type="entry name" value="6PGD"/>
    <property type="match status" value="1"/>
</dbReference>
<name>A0A1H7D5A8_9FIRM</name>
<proteinExistence type="inferred from homology"/>
<accession>A0A1H7D5A8</accession>
<dbReference type="STRING" id="84035.SAMN05660742_13213"/>
<keyword evidence="3" id="KW-0311">Gluconate utilization</keyword>
<keyword evidence="2" id="KW-0560">Oxidoreductase</keyword>
<evidence type="ECO:0000256" key="1">
    <source>
        <dbReference type="ARBA" id="ARBA00008419"/>
    </source>
</evidence>
<dbReference type="InterPro" id="IPR008927">
    <property type="entry name" value="6-PGluconate_DH-like_C_sf"/>
</dbReference>
<evidence type="ECO:0000313" key="6">
    <source>
        <dbReference type="Proteomes" id="UP000199662"/>
    </source>
</evidence>
<dbReference type="InterPro" id="IPR006115">
    <property type="entry name" value="6PGDH_NADP-bd"/>
</dbReference>
<dbReference type="GO" id="GO:0006098">
    <property type="term" value="P:pentose-phosphate shunt"/>
    <property type="evidence" value="ECO:0007669"/>
    <property type="project" value="InterPro"/>
</dbReference>
<evidence type="ECO:0000256" key="2">
    <source>
        <dbReference type="ARBA" id="ARBA00023002"/>
    </source>
</evidence>
<dbReference type="Gene3D" id="3.40.50.720">
    <property type="entry name" value="NAD(P)-binding Rossmann-like Domain"/>
    <property type="match status" value="1"/>
</dbReference>
<dbReference type="GO" id="GO:0050661">
    <property type="term" value="F:NADP binding"/>
    <property type="evidence" value="ECO:0007669"/>
    <property type="project" value="InterPro"/>
</dbReference>
<dbReference type="Pfam" id="PF00393">
    <property type="entry name" value="6PGD"/>
    <property type="match status" value="1"/>
</dbReference>
<dbReference type="InterPro" id="IPR013328">
    <property type="entry name" value="6PGD_dom2"/>
</dbReference>
<keyword evidence="6" id="KW-1185">Reference proteome</keyword>
<dbReference type="RefSeq" id="WP_091835921.1">
    <property type="nucleotide sequence ID" value="NZ_FNZK01000032.1"/>
</dbReference>
<dbReference type="PRINTS" id="PR00076">
    <property type="entry name" value="6PGDHDRGNASE"/>
</dbReference>
<feature type="domain" description="6-phosphogluconate dehydrogenase C-terminal" evidence="4">
    <location>
        <begin position="167"/>
        <end position="295"/>
    </location>
</feature>
<dbReference type="SUPFAM" id="SSF51735">
    <property type="entry name" value="NAD(P)-binding Rossmann-fold domains"/>
    <property type="match status" value="1"/>
</dbReference>
<protein>
    <submittedName>
        <fullName evidence="5">6-phosphogluconate dehydrogenase</fullName>
    </submittedName>
</protein>
<dbReference type="Pfam" id="PF03446">
    <property type="entry name" value="NAD_binding_2"/>
    <property type="match status" value="1"/>
</dbReference>
<dbReference type="GO" id="GO:0004616">
    <property type="term" value="F:phosphogluconate dehydrogenase (decarboxylating) activity"/>
    <property type="evidence" value="ECO:0007669"/>
    <property type="project" value="InterPro"/>
</dbReference>
<dbReference type="PANTHER" id="PTHR11811">
    <property type="entry name" value="6-PHOSPHOGLUCONATE DEHYDROGENASE"/>
    <property type="match status" value="1"/>
</dbReference>
<dbReference type="InterPro" id="IPR036291">
    <property type="entry name" value="NAD(P)-bd_dom_sf"/>
</dbReference>
<reference evidence="5 6" key="1">
    <citation type="submission" date="2016-10" db="EMBL/GenBank/DDBJ databases">
        <authorList>
            <person name="de Groot N.N."/>
        </authorList>
    </citation>
    <scope>NUCLEOTIDE SEQUENCE [LARGE SCALE GENOMIC DNA]</scope>
    <source>
        <strain evidence="5 6">DSM 2179</strain>
    </source>
</reference>
<dbReference type="Gene3D" id="1.10.1040.10">
    <property type="entry name" value="N-(1-d-carboxylethyl)-l-norvaline Dehydrogenase, domain 2"/>
    <property type="match status" value="1"/>
</dbReference>
<dbReference type="InterPro" id="IPR004849">
    <property type="entry name" value="6DGDH_YqeC"/>
</dbReference>
<comment type="similarity">
    <text evidence="1">Belongs to the 6-phosphogluconate dehydrogenase family.</text>
</comment>
<dbReference type="InterPro" id="IPR006114">
    <property type="entry name" value="6PGDH_C"/>
</dbReference>
<evidence type="ECO:0000256" key="3">
    <source>
        <dbReference type="ARBA" id="ARBA00023064"/>
    </source>
</evidence>
<dbReference type="NCBIfam" id="NF007161">
    <property type="entry name" value="PRK09599.1"/>
    <property type="match status" value="1"/>
</dbReference>
<dbReference type="NCBIfam" id="TIGR00872">
    <property type="entry name" value="gnd_rel"/>
    <property type="match status" value="1"/>
</dbReference>
<dbReference type="InterPro" id="IPR006183">
    <property type="entry name" value="Pgluconate_DH"/>
</dbReference>
<dbReference type="GO" id="GO:0019521">
    <property type="term" value="P:D-gluconate metabolic process"/>
    <property type="evidence" value="ECO:0007669"/>
    <property type="project" value="UniProtKB-KW"/>
</dbReference>
<dbReference type="Proteomes" id="UP000199662">
    <property type="component" value="Unassembled WGS sequence"/>
</dbReference>
<sequence length="299" mass="32492">MKLGLIGIGKMGYNLAKNILANGHELVVYDVMPANTNGLKEKGANIAADLVDMVNQLESPRVLYMMVPVGKPVEETLNLLKTVCQPGDIIVDGGNSYYGDTVRRSEELKKVGLSYLDCGTSGGKEGALEGVCVMIGGDESAYQHCQPLFESISISGGCLYTGPSGSGHYCKMVHNGIEYGMMQAMAEGFEVLQKSEYKYDMEKVAGMWNHGSVIRSWLMELAENAFREEGSQLSGLKGIMHSTGEGKWTLEEALAKQICTPVIALSVLMRYRSMEEDTFSGKVVAALRNQFGGHAVEHQ</sequence>
<evidence type="ECO:0000313" key="5">
    <source>
        <dbReference type="EMBL" id="SEJ96988.1"/>
    </source>
</evidence>
<organism evidence="5 6">
    <name type="scientific">Propionispira arboris</name>
    <dbReference type="NCBI Taxonomy" id="84035"/>
    <lineage>
        <taxon>Bacteria</taxon>
        <taxon>Bacillati</taxon>
        <taxon>Bacillota</taxon>
        <taxon>Negativicutes</taxon>
        <taxon>Selenomonadales</taxon>
        <taxon>Selenomonadaceae</taxon>
        <taxon>Propionispira</taxon>
    </lineage>
</organism>
<dbReference type="SUPFAM" id="SSF48179">
    <property type="entry name" value="6-phosphogluconate dehydrogenase C-terminal domain-like"/>
    <property type="match status" value="1"/>
</dbReference>
<dbReference type="EMBL" id="FNZK01000032">
    <property type="protein sequence ID" value="SEJ96988.1"/>
    <property type="molecule type" value="Genomic_DNA"/>
</dbReference>
<dbReference type="AlphaFoldDB" id="A0A1H7D5A8"/>
<gene>
    <name evidence="5" type="ORF">SAMN05660742_13213</name>
</gene>